<evidence type="ECO:0000256" key="6">
    <source>
        <dbReference type="ARBA" id="ARBA00022989"/>
    </source>
</evidence>
<keyword evidence="5 8" id="KW-0812">Transmembrane</keyword>
<dbReference type="PROSITE" id="PS51012">
    <property type="entry name" value="ABC_TM2"/>
    <property type="match status" value="1"/>
</dbReference>
<keyword evidence="2" id="KW-0813">Transport</keyword>
<feature type="transmembrane region" description="Helical" evidence="8">
    <location>
        <begin position="145"/>
        <end position="167"/>
    </location>
</feature>
<gene>
    <name evidence="10" type="ORF">GM51_11480</name>
</gene>
<evidence type="ECO:0000256" key="2">
    <source>
        <dbReference type="ARBA" id="ARBA00022448"/>
    </source>
</evidence>
<dbReference type="AlphaFoldDB" id="A0A094PYT1"/>
<reference evidence="10" key="1">
    <citation type="submission" date="2014-06" db="EMBL/GenBank/DDBJ databases">
        <title>Key roles for freshwater Actinobacteria revealed by deep metagenomic sequencing.</title>
        <authorList>
            <person name="Ghai R."/>
            <person name="Mizuno C.M."/>
            <person name="Picazo A."/>
            <person name="Camacho A."/>
            <person name="Rodriguez-Valera F."/>
        </authorList>
    </citation>
    <scope>NUCLEOTIDE SEQUENCE</scope>
</reference>
<feature type="transmembrane region" description="Helical" evidence="8">
    <location>
        <begin position="237"/>
        <end position="258"/>
    </location>
</feature>
<feature type="domain" description="ABC transmembrane type-2" evidence="9">
    <location>
        <begin position="31"/>
        <end position="261"/>
    </location>
</feature>
<evidence type="ECO:0000256" key="5">
    <source>
        <dbReference type="ARBA" id="ARBA00022692"/>
    </source>
</evidence>
<evidence type="ECO:0000256" key="1">
    <source>
        <dbReference type="ARBA" id="ARBA00004429"/>
    </source>
</evidence>
<evidence type="ECO:0000256" key="7">
    <source>
        <dbReference type="ARBA" id="ARBA00023136"/>
    </source>
</evidence>
<dbReference type="GO" id="GO:0015920">
    <property type="term" value="P:lipopolysaccharide transport"/>
    <property type="evidence" value="ECO:0007669"/>
    <property type="project" value="TreeGrafter"/>
</dbReference>
<dbReference type="Pfam" id="PF01061">
    <property type="entry name" value="ABC2_membrane"/>
    <property type="match status" value="1"/>
</dbReference>
<name>A0A094PYT1_9ZZZZ</name>
<feature type="transmembrane region" description="Helical" evidence="8">
    <location>
        <begin position="70"/>
        <end position="90"/>
    </location>
</feature>
<feature type="transmembrane region" description="Helical" evidence="8">
    <location>
        <begin position="179"/>
        <end position="198"/>
    </location>
</feature>
<dbReference type="PANTHER" id="PTHR30413">
    <property type="entry name" value="INNER MEMBRANE TRANSPORT PERMEASE"/>
    <property type="match status" value="1"/>
</dbReference>
<proteinExistence type="predicted"/>
<accession>A0A094PYT1</accession>
<dbReference type="EMBL" id="JNSL01000072">
    <property type="protein sequence ID" value="KGA16945.1"/>
    <property type="molecule type" value="Genomic_DNA"/>
</dbReference>
<organism evidence="10">
    <name type="scientific">freshwater metagenome</name>
    <dbReference type="NCBI Taxonomy" id="449393"/>
    <lineage>
        <taxon>unclassified sequences</taxon>
        <taxon>metagenomes</taxon>
        <taxon>ecological metagenomes</taxon>
    </lineage>
</organism>
<keyword evidence="4" id="KW-0997">Cell inner membrane</keyword>
<sequence length="269" mass="30241">MKSLKRVFDSRELLWNLTLRELRTKYRRSLLGWAWSMLNPLATVAIYSFVFGVLFESSAPVGDPSGLKGFAYFLLCALLPWNFFSLITNLGMGAISANSGLVRRVAFPREVLVFSNVLHACVQFSIEMGLLAVVLLIAGSPFLPWLPVVILISILLAIFASGFALALSTLSVYFRDITYLWTIFIQVWFFLTPVVYAPNIVQDRAPAWANKILQFNPMRAFVTTYRDLLYDAKAPSALRLGMMLISAVVSLAIGWAIFNRMGRRLPEEV</sequence>
<evidence type="ECO:0000256" key="4">
    <source>
        <dbReference type="ARBA" id="ARBA00022519"/>
    </source>
</evidence>
<keyword evidence="7 8" id="KW-0472">Membrane</keyword>
<dbReference type="PANTHER" id="PTHR30413:SF8">
    <property type="entry name" value="TRANSPORT PERMEASE PROTEIN"/>
    <property type="match status" value="1"/>
</dbReference>
<feature type="transmembrane region" description="Helical" evidence="8">
    <location>
        <begin position="30"/>
        <end position="50"/>
    </location>
</feature>
<evidence type="ECO:0000259" key="9">
    <source>
        <dbReference type="PROSITE" id="PS51012"/>
    </source>
</evidence>
<protein>
    <recommendedName>
        <fullName evidence="9">ABC transmembrane type-2 domain-containing protein</fullName>
    </recommendedName>
</protein>
<dbReference type="GO" id="GO:0005886">
    <property type="term" value="C:plasma membrane"/>
    <property type="evidence" value="ECO:0007669"/>
    <property type="project" value="UniProtKB-SubCell"/>
</dbReference>
<evidence type="ECO:0000256" key="8">
    <source>
        <dbReference type="SAM" id="Phobius"/>
    </source>
</evidence>
<comment type="subcellular location">
    <subcellularLocation>
        <location evidence="1">Cell inner membrane</location>
        <topology evidence="1">Multi-pass membrane protein</topology>
    </subcellularLocation>
</comment>
<evidence type="ECO:0000256" key="3">
    <source>
        <dbReference type="ARBA" id="ARBA00022475"/>
    </source>
</evidence>
<feature type="transmembrane region" description="Helical" evidence="8">
    <location>
        <begin position="111"/>
        <end position="139"/>
    </location>
</feature>
<dbReference type="GO" id="GO:0140359">
    <property type="term" value="F:ABC-type transporter activity"/>
    <property type="evidence" value="ECO:0007669"/>
    <property type="project" value="InterPro"/>
</dbReference>
<dbReference type="InterPro" id="IPR013525">
    <property type="entry name" value="ABC2_TM"/>
</dbReference>
<dbReference type="InterPro" id="IPR047817">
    <property type="entry name" value="ABC2_TM_bact-type"/>
</dbReference>
<evidence type="ECO:0000313" key="10">
    <source>
        <dbReference type="EMBL" id="KGA16945.1"/>
    </source>
</evidence>
<keyword evidence="3" id="KW-1003">Cell membrane</keyword>
<keyword evidence="6 8" id="KW-1133">Transmembrane helix</keyword>
<comment type="caution">
    <text evidence="10">The sequence shown here is derived from an EMBL/GenBank/DDBJ whole genome shotgun (WGS) entry which is preliminary data.</text>
</comment>